<feature type="compositionally biased region" description="Polar residues" evidence="2">
    <location>
        <begin position="650"/>
        <end position="668"/>
    </location>
</feature>
<evidence type="ECO:0000256" key="2">
    <source>
        <dbReference type="SAM" id="MobiDB-lite"/>
    </source>
</evidence>
<evidence type="ECO:0000313" key="5">
    <source>
        <dbReference type="Proteomes" id="UP000094020"/>
    </source>
</evidence>
<dbReference type="GO" id="GO:0005525">
    <property type="term" value="F:GTP binding"/>
    <property type="evidence" value="ECO:0007669"/>
    <property type="project" value="InterPro"/>
</dbReference>
<reference evidence="4" key="2">
    <citation type="submission" date="2013-07" db="EMBL/GenBank/DDBJ databases">
        <authorList>
            <consortium name="The Broad Institute Genome Sequencing Platform"/>
            <person name="Cuomo C."/>
            <person name="Litvintseva A."/>
            <person name="Chen Y."/>
            <person name="Heitman J."/>
            <person name="Sun S."/>
            <person name="Springer D."/>
            <person name="Dromer F."/>
            <person name="Young S.K."/>
            <person name="Zeng Q."/>
            <person name="Gargeya S."/>
            <person name="Fitzgerald M."/>
            <person name="Abouelleil A."/>
            <person name="Alvarado L."/>
            <person name="Berlin A.M."/>
            <person name="Chapman S.B."/>
            <person name="Dewar J."/>
            <person name="Goldberg J."/>
            <person name="Griggs A."/>
            <person name="Gujja S."/>
            <person name="Hansen M."/>
            <person name="Howarth C."/>
            <person name="Imamovic A."/>
            <person name="Larimer J."/>
            <person name="McCowan C."/>
            <person name="Murphy C."/>
            <person name="Pearson M."/>
            <person name="Priest M."/>
            <person name="Roberts A."/>
            <person name="Saif S."/>
            <person name="Shea T."/>
            <person name="Sykes S."/>
            <person name="Wortman J."/>
            <person name="Nusbaum C."/>
            <person name="Birren B."/>
        </authorList>
    </citation>
    <scope>NUCLEOTIDE SEQUENCE</scope>
    <source>
        <strain evidence="4">CBS 10737</strain>
    </source>
</reference>
<evidence type="ECO:0000313" key="3">
    <source>
        <dbReference type="EMBL" id="OCF47257.1"/>
    </source>
</evidence>
<protein>
    <recommendedName>
        <fullName evidence="6">Rab family protein</fullName>
    </recommendedName>
</protein>
<feature type="compositionally biased region" description="Low complexity" evidence="2">
    <location>
        <begin position="483"/>
        <end position="493"/>
    </location>
</feature>
<dbReference type="Proteomes" id="UP000094020">
    <property type="component" value="Chromosome 2"/>
</dbReference>
<dbReference type="SMART" id="SM00174">
    <property type="entry name" value="RHO"/>
    <property type="match status" value="1"/>
</dbReference>
<dbReference type="RefSeq" id="XP_019008476.1">
    <property type="nucleotide sequence ID" value="XM_019158730.1"/>
</dbReference>
<reference evidence="4" key="4">
    <citation type="submission" date="2024-02" db="EMBL/GenBank/DDBJ databases">
        <title>Comparative genomics of Cryptococcus and Kwoniella reveals pathogenesis evolution and contrasting modes of karyotype evolution via chromosome fusion or intercentromeric recombination.</title>
        <authorList>
            <person name="Coelho M.A."/>
            <person name="David-Palma M."/>
            <person name="Shea T."/>
            <person name="Bowers K."/>
            <person name="McGinley-Smith S."/>
            <person name="Mohammad A.W."/>
            <person name="Gnirke A."/>
            <person name="Yurkov A.M."/>
            <person name="Nowrousian M."/>
            <person name="Sun S."/>
            <person name="Cuomo C.A."/>
            <person name="Heitman J."/>
        </authorList>
    </citation>
    <scope>NUCLEOTIDE SEQUENCE</scope>
    <source>
        <strain evidence="4">CBS 10737</strain>
    </source>
</reference>
<feature type="compositionally biased region" description="Polar residues" evidence="2">
    <location>
        <begin position="560"/>
        <end position="595"/>
    </location>
</feature>
<feature type="compositionally biased region" description="Basic and acidic residues" evidence="2">
    <location>
        <begin position="690"/>
        <end position="700"/>
    </location>
</feature>
<feature type="compositionally biased region" description="Pro residues" evidence="2">
    <location>
        <begin position="466"/>
        <end position="482"/>
    </location>
</feature>
<keyword evidence="5" id="KW-1185">Reference proteome</keyword>
<dbReference type="GO" id="GO:0003924">
    <property type="term" value="F:GTPase activity"/>
    <property type="evidence" value="ECO:0007669"/>
    <property type="project" value="InterPro"/>
</dbReference>
<feature type="compositionally biased region" description="Polar residues" evidence="2">
    <location>
        <begin position="735"/>
        <end position="751"/>
    </location>
</feature>
<dbReference type="KEGG" id="kpin:30175404"/>
<feature type="region of interest" description="Disordered" evidence="2">
    <location>
        <begin position="733"/>
        <end position="767"/>
    </location>
</feature>
<proteinExistence type="predicted"/>
<keyword evidence="1" id="KW-0547">Nucleotide-binding</keyword>
<dbReference type="InterPro" id="IPR001806">
    <property type="entry name" value="Small_GTPase"/>
</dbReference>
<evidence type="ECO:0000256" key="1">
    <source>
        <dbReference type="ARBA" id="ARBA00022741"/>
    </source>
</evidence>
<feature type="compositionally biased region" description="Polar residues" evidence="2">
    <location>
        <begin position="501"/>
        <end position="526"/>
    </location>
</feature>
<dbReference type="OrthoDB" id="26525at2759"/>
<reference evidence="3" key="1">
    <citation type="submission" date="2013-07" db="EMBL/GenBank/DDBJ databases">
        <title>The Genome Sequence of Cryptococcus pinus CBS10737.</title>
        <authorList>
            <consortium name="The Broad Institute Genome Sequencing Platform"/>
            <person name="Cuomo C."/>
            <person name="Litvintseva A."/>
            <person name="Chen Y."/>
            <person name="Heitman J."/>
            <person name="Sun S."/>
            <person name="Springer D."/>
            <person name="Dromer F."/>
            <person name="Young S.K."/>
            <person name="Zeng Q."/>
            <person name="Gargeya S."/>
            <person name="Fitzgerald M."/>
            <person name="Abouelleil A."/>
            <person name="Alvarado L."/>
            <person name="Berlin A.M."/>
            <person name="Chapman S.B."/>
            <person name="Dewar J."/>
            <person name="Goldberg J."/>
            <person name="Griggs A."/>
            <person name="Gujja S."/>
            <person name="Hansen M."/>
            <person name="Howarth C."/>
            <person name="Imamovic A."/>
            <person name="Larimer J."/>
            <person name="McCowan C."/>
            <person name="Murphy C."/>
            <person name="Pearson M."/>
            <person name="Priest M."/>
            <person name="Roberts A."/>
            <person name="Saif S."/>
            <person name="Shea T."/>
            <person name="Sykes S."/>
            <person name="Wortman J."/>
            <person name="Nusbaum C."/>
            <person name="Birren B."/>
        </authorList>
    </citation>
    <scope>NUCLEOTIDE SEQUENCE [LARGE SCALE GENOMIC DNA]</scope>
    <source>
        <strain evidence="3">CBS 10737</strain>
    </source>
</reference>
<dbReference type="InterPro" id="IPR027417">
    <property type="entry name" value="P-loop_NTPase"/>
</dbReference>
<dbReference type="AlphaFoldDB" id="A0A1B9HVF7"/>
<dbReference type="Gene3D" id="3.40.50.300">
    <property type="entry name" value="P-loop containing nucleotide triphosphate hydrolases"/>
    <property type="match status" value="1"/>
</dbReference>
<evidence type="ECO:0000313" key="4">
    <source>
        <dbReference type="EMBL" id="WWC67955.1"/>
    </source>
</evidence>
<dbReference type="EMBL" id="CP144520">
    <property type="protein sequence ID" value="WWC67955.1"/>
    <property type="molecule type" value="Genomic_DNA"/>
</dbReference>
<dbReference type="PANTHER" id="PTHR47978">
    <property type="match status" value="1"/>
</dbReference>
<dbReference type="STRING" id="1296096.A0A1B9HVF7"/>
<dbReference type="Pfam" id="PF00071">
    <property type="entry name" value="Ras"/>
    <property type="match status" value="1"/>
</dbReference>
<dbReference type="CDD" id="cd00154">
    <property type="entry name" value="Rab"/>
    <property type="match status" value="1"/>
</dbReference>
<evidence type="ECO:0008006" key="6">
    <source>
        <dbReference type="Google" id="ProtNLM"/>
    </source>
</evidence>
<gene>
    <name evidence="3" type="ORF">I206_07035</name>
    <name evidence="4" type="ORF">I206_101874</name>
</gene>
<feature type="region of interest" description="Disordered" evidence="2">
    <location>
        <begin position="642"/>
        <end position="711"/>
    </location>
</feature>
<sequence length="859" mass="91839">MSVVASPLPHQPFSDTELYIPSGSVSAHAELPPPLPSPTLGLESPSRVVPFPVFQYRHTSPYPTPHSFSALGPPPPTDMASHLLGSISAPPAPKGPPISLPAMTPDLIPQIQAPLPPTPDASPPSSKLLSPTMMIKLAPPADDDRQYEISIMENHPRLHVLNSDYGFVSSSDQDSVTTPRRVPLISVDSSSSTVSAVETPPARIRSKSGSEGVPQTAPAKVAGENRSSTSRPKSMGPPPRPRRSQTAYPAPQSVRMSESRSADSRAKLRNHIPPIPRNTSHGPIGSPALSRHPTDASAVNPSRTGFISLSASNSEMAPPDLGGPDGLEAKVVLLGSQGVGKTSLILRYTTRNFSKTPAPATIGSSLHTRKLVHDGARVKLQIWDTAGQERFRSMAPIYYRGAHVCVLVYDIADRRSFEDVRSWLDELGRTVPKETVIFVVGAKIDLSRDRVVTLEEARSTIETWLKPPPAPEPTILLSPPPRSLFRSSTSTSRDISLYGHANNTPASDPPSRSHSHGALSSLNQSTPPVPPPRSVDTHRQPVPFPTSRPAANKPTLAKVKTSSSPPSVRFLSPTSPNKLAFPTLQSPTKPTSATFTDPVRPSITPAAVMGHRSSRSSRFSISGALGLNRTTSLSGAASSLAQLAEAPTSPRLSTDNSAARSVHSSTDSPHNRTRIESTPLFSSFENGVARADRRRSEDWSSKSWKMGQGPGAAETLGEFGEGIKKKQSGELLTPLSASTGSDFRRTSNGTGMRSRGGSLGRDPRLYGDEPIRNGTHTLDESEDGLWGVEVEGIRLGECSALSGQGVEALFISITSLLVQKKDKIERERVLRKKNSVMLTDPKDGKADLEKAKNGYGCCA</sequence>
<dbReference type="SMART" id="SM00176">
    <property type="entry name" value="RAN"/>
    <property type="match status" value="1"/>
</dbReference>
<feature type="region of interest" description="Disordered" evidence="2">
    <location>
        <begin position="110"/>
        <end position="129"/>
    </location>
</feature>
<feature type="compositionally biased region" description="Basic and acidic residues" evidence="2">
    <location>
        <begin position="257"/>
        <end position="266"/>
    </location>
</feature>
<dbReference type="PROSITE" id="PS51419">
    <property type="entry name" value="RAB"/>
    <property type="match status" value="1"/>
</dbReference>
<dbReference type="PRINTS" id="PR00449">
    <property type="entry name" value="RASTRNSFRMNG"/>
</dbReference>
<dbReference type="SMART" id="SM00175">
    <property type="entry name" value="RAB"/>
    <property type="match status" value="1"/>
</dbReference>
<feature type="region of interest" description="Disordered" evidence="2">
    <location>
        <begin position="188"/>
        <end position="299"/>
    </location>
</feature>
<organism evidence="3">
    <name type="scientific">Kwoniella pini CBS 10737</name>
    <dbReference type="NCBI Taxonomy" id="1296096"/>
    <lineage>
        <taxon>Eukaryota</taxon>
        <taxon>Fungi</taxon>
        <taxon>Dikarya</taxon>
        <taxon>Basidiomycota</taxon>
        <taxon>Agaricomycotina</taxon>
        <taxon>Tremellomycetes</taxon>
        <taxon>Tremellales</taxon>
        <taxon>Cryptococcaceae</taxon>
        <taxon>Kwoniella</taxon>
    </lineage>
</organism>
<reference evidence="3" key="3">
    <citation type="submission" date="2016-07" db="EMBL/GenBank/DDBJ databases">
        <title>Evolution of pathogenesis and genome organization in the Tremellales.</title>
        <authorList>
            <person name="Cuomo C."/>
            <person name="Litvintseva A."/>
            <person name="Heitman J."/>
            <person name="Chen Y."/>
            <person name="Sun S."/>
            <person name="Springer D."/>
            <person name="Dromer F."/>
            <person name="Young S."/>
            <person name="Zeng Q."/>
            <person name="Chapman S."/>
            <person name="Gujja S."/>
            <person name="Saif S."/>
            <person name="Birren B."/>
        </authorList>
    </citation>
    <scope>NUCLEOTIDE SEQUENCE</scope>
    <source>
        <strain evidence="3">CBS 10737</strain>
    </source>
</reference>
<dbReference type="InterPro" id="IPR005225">
    <property type="entry name" value="Small_GTP-bd"/>
</dbReference>
<dbReference type="SMART" id="SM00173">
    <property type="entry name" value="RAS"/>
    <property type="match status" value="1"/>
</dbReference>
<accession>A0A1B9HVF7</accession>
<dbReference type="PROSITE" id="PS51421">
    <property type="entry name" value="RAS"/>
    <property type="match status" value="1"/>
</dbReference>
<dbReference type="EMBL" id="KV700117">
    <property type="protein sequence ID" value="OCF47257.1"/>
    <property type="molecule type" value="Genomic_DNA"/>
</dbReference>
<feature type="compositionally biased region" description="Low complexity" evidence="2">
    <location>
        <begin position="188"/>
        <end position="197"/>
    </location>
</feature>
<dbReference type="GeneID" id="30175404"/>
<dbReference type="SUPFAM" id="SSF52540">
    <property type="entry name" value="P-loop containing nucleoside triphosphate hydrolases"/>
    <property type="match status" value="1"/>
</dbReference>
<name>A0A1B9HVF7_9TREE</name>
<dbReference type="FunFam" id="3.40.50.300:FF:001447">
    <property type="entry name" value="Ras-related protein Rab-1B"/>
    <property type="match status" value="1"/>
</dbReference>
<dbReference type="NCBIfam" id="TIGR00231">
    <property type="entry name" value="small_GTP"/>
    <property type="match status" value="1"/>
</dbReference>
<feature type="region of interest" description="Disordered" evidence="2">
    <location>
        <begin position="464"/>
        <end position="601"/>
    </location>
</feature>